<accession>A0A3B0ZKJ7</accession>
<gene>
    <name evidence="1" type="ORF">MNBD_GAMMA17-1877</name>
</gene>
<proteinExistence type="predicted"/>
<dbReference type="EMBL" id="UOFQ01000078">
    <property type="protein sequence ID" value="VAW87827.1"/>
    <property type="molecule type" value="Genomic_DNA"/>
</dbReference>
<organism evidence="1">
    <name type="scientific">hydrothermal vent metagenome</name>
    <dbReference type="NCBI Taxonomy" id="652676"/>
    <lineage>
        <taxon>unclassified sequences</taxon>
        <taxon>metagenomes</taxon>
        <taxon>ecological metagenomes</taxon>
    </lineage>
</organism>
<reference evidence="1" key="1">
    <citation type="submission" date="2018-06" db="EMBL/GenBank/DDBJ databases">
        <authorList>
            <person name="Zhirakovskaya E."/>
        </authorList>
    </citation>
    <scope>NUCLEOTIDE SEQUENCE</scope>
</reference>
<evidence type="ECO:0000313" key="1">
    <source>
        <dbReference type="EMBL" id="VAW87827.1"/>
    </source>
</evidence>
<name>A0A3B0ZKJ7_9ZZZZ</name>
<dbReference type="AlphaFoldDB" id="A0A3B0ZKJ7"/>
<sequence>MRLLKVSLKVERYEDEVKYVSNGRVGLRLLL</sequence>
<protein>
    <submittedName>
        <fullName evidence="1">Uncharacterized protein</fullName>
    </submittedName>
</protein>